<dbReference type="GO" id="GO:0005634">
    <property type="term" value="C:nucleus"/>
    <property type="evidence" value="ECO:0007669"/>
    <property type="project" value="UniProtKB-SubCell"/>
</dbReference>
<dbReference type="FunFam" id="3.30.160.60:FF:001668">
    <property type="entry name" value="transcriptional repressor CTCF"/>
    <property type="match status" value="1"/>
</dbReference>
<feature type="region of interest" description="Disordered" evidence="14">
    <location>
        <begin position="263"/>
        <end position="285"/>
    </location>
</feature>
<evidence type="ECO:0000313" key="17">
    <source>
        <dbReference type="Proteomes" id="UP000677054"/>
    </source>
</evidence>
<dbReference type="PANTHER" id="PTHR24408">
    <property type="entry name" value="ZINC FINGER PROTEIN"/>
    <property type="match status" value="1"/>
</dbReference>
<evidence type="ECO:0000313" key="16">
    <source>
        <dbReference type="EMBL" id="CAD7244938.1"/>
    </source>
</evidence>
<dbReference type="OrthoDB" id="9888716at2759"/>
<dbReference type="InterPro" id="IPR036236">
    <property type="entry name" value="Znf_C2H2_sf"/>
</dbReference>
<dbReference type="EMBL" id="CAJPEV010000741">
    <property type="protein sequence ID" value="CAG0888139.1"/>
    <property type="molecule type" value="Genomic_DNA"/>
</dbReference>
<keyword evidence="6" id="KW-0862">Zinc</keyword>
<keyword evidence="9" id="KW-0804">Transcription</keyword>
<dbReference type="SUPFAM" id="SSF57667">
    <property type="entry name" value="beta-beta-alpha zinc fingers"/>
    <property type="match status" value="6"/>
</dbReference>
<feature type="region of interest" description="Disordered" evidence="14">
    <location>
        <begin position="761"/>
        <end position="877"/>
    </location>
</feature>
<dbReference type="PROSITE" id="PS00028">
    <property type="entry name" value="ZINC_FINGER_C2H2_1"/>
    <property type="match status" value="7"/>
</dbReference>
<feature type="compositionally biased region" description="Basic and acidic residues" evidence="14">
    <location>
        <begin position="48"/>
        <end position="62"/>
    </location>
</feature>
<dbReference type="GO" id="GO:0008270">
    <property type="term" value="F:zinc ion binding"/>
    <property type="evidence" value="ECO:0007669"/>
    <property type="project" value="UniProtKB-KW"/>
</dbReference>
<feature type="compositionally biased region" description="Acidic residues" evidence="14">
    <location>
        <begin position="855"/>
        <end position="877"/>
    </location>
</feature>
<gene>
    <name evidence="16" type="ORF">DSTB1V02_LOCUS4818</name>
</gene>
<protein>
    <recommendedName>
        <fullName evidence="12">CCCTC-binding factor</fullName>
    </recommendedName>
</protein>
<evidence type="ECO:0000256" key="12">
    <source>
        <dbReference type="ARBA" id="ARBA00079129"/>
    </source>
</evidence>
<feature type="domain" description="C2H2-type" evidence="15">
    <location>
        <begin position="672"/>
        <end position="699"/>
    </location>
</feature>
<keyword evidence="4" id="KW-0677">Repeat</keyword>
<dbReference type="InterPro" id="IPR013087">
    <property type="entry name" value="Znf_C2H2_type"/>
</dbReference>
<accession>A0A7R8XES3</accession>
<feature type="compositionally biased region" description="Basic and acidic residues" evidence="14">
    <location>
        <begin position="838"/>
        <end position="850"/>
    </location>
</feature>
<feature type="domain" description="C2H2-type" evidence="15">
    <location>
        <begin position="607"/>
        <end position="634"/>
    </location>
</feature>
<comment type="similarity">
    <text evidence="11">Belongs to the CTCF zinc-finger protein family.</text>
</comment>
<evidence type="ECO:0000256" key="5">
    <source>
        <dbReference type="ARBA" id="ARBA00022771"/>
    </source>
</evidence>
<feature type="compositionally biased region" description="Low complexity" evidence="14">
    <location>
        <begin position="7"/>
        <end position="17"/>
    </location>
</feature>
<dbReference type="EMBL" id="LR900258">
    <property type="protein sequence ID" value="CAD7244938.1"/>
    <property type="molecule type" value="Genomic_DNA"/>
</dbReference>
<evidence type="ECO:0000256" key="13">
    <source>
        <dbReference type="PROSITE-ProRule" id="PRU00042"/>
    </source>
</evidence>
<dbReference type="AlphaFoldDB" id="A0A7R8XES3"/>
<reference evidence="16" key="1">
    <citation type="submission" date="2020-11" db="EMBL/GenBank/DDBJ databases">
        <authorList>
            <person name="Tran Van P."/>
        </authorList>
    </citation>
    <scope>NUCLEOTIDE SEQUENCE</scope>
</reference>
<feature type="domain" description="C2H2-type" evidence="15">
    <location>
        <begin position="464"/>
        <end position="491"/>
    </location>
</feature>
<feature type="domain" description="C2H2-type" evidence="15">
    <location>
        <begin position="492"/>
        <end position="519"/>
    </location>
</feature>
<dbReference type="FunFam" id="3.30.160.60:FF:000420">
    <property type="entry name" value="Putative transcriptional repressor ctcf"/>
    <property type="match status" value="1"/>
</dbReference>
<feature type="domain" description="C2H2-type" evidence="15">
    <location>
        <begin position="435"/>
        <end position="463"/>
    </location>
</feature>
<keyword evidence="10" id="KW-0539">Nucleus</keyword>
<feature type="region of interest" description="Disordered" evidence="14">
    <location>
        <begin position="1"/>
        <end position="66"/>
    </location>
</feature>
<proteinExistence type="inferred from homology"/>
<evidence type="ECO:0000256" key="7">
    <source>
        <dbReference type="ARBA" id="ARBA00023015"/>
    </source>
</evidence>
<evidence type="ECO:0000256" key="1">
    <source>
        <dbReference type="ARBA" id="ARBA00004123"/>
    </source>
</evidence>
<feature type="compositionally biased region" description="Basic and acidic residues" evidence="14">
    <location>
        <begin position="18"/>
        <end position="30"/>
    </location>
</feature>
<dbReference type="FunFam" id="3.30.160.60:FF:000448">
    <property type="entry name" value="RE1-silencing transcription factor A"/>
    <property type="match status" value="1"/>
</dbReference>
<dbReference type="FunFam" id="3.30.160.60:FF:000255">
    <property type="entry name" value="Zinc finger and AT-hook domain containing"/>
    <property type="match status" value="1"/>
</dbReference>
<dbReference type="PROSITE" id="PS50157">
    <property type="entry name" value="ZINC_FINGER_C2H2_2"/>
    <property type="match status" value="11"/>
</dbReference>
<feature type="compositionally biased region" description="Polar residues" evidence="14">
    <location>
        <begin position="767"/>
        <end position="776"/>
    </location>
</feature>
<dbReference type="Pfam" id="PF00096">
    <property type="entry name" value="zf-C2H2"/>
    <property type="match status" value="6"/>
</dbReference>
<evidence type="ECO:0000256" key="2">
    <source>
        <dbReference type="ARBA" id="ARBA00022491"/>
    </source>
</evidence>
<evidence type="ECO:0000259" key="15">
    <source>
        <dbReference type="PROSITE" id="PS50157"/>
    </source>
</evidence>
<feature type="domain" description="C2H2-type" evidence="15">
    <location>
        <begin position="407"/>
        <end position="434"/>
    </location>
</feature>
<dbReference type="GO" id="GO:0043565">
    <property type="term" value="F:sequence-specific DNA binding"/>
    <property type="evidence" value="ECO:0007669"/>
    <property type="project" value="TreeGrafter"/>
</dbReference>
<feature type="compositionally biased region" description="Acidic residues" evidence="14">
    <location>
        <begin position="777"/>
        <end position="790"/>
    </location>
</feature>
<dbReference type="SMART" id="SM00355">
    <property type="entry name" value="ZnF_C2H2"/>
    <property type="match status" value="11"/>
</dbReference>
<evidence type="ECO:0000256" key="8">
    <source>
        <dbReference type="ARBA" id="ARBA00023125"/>
    </source>
</evidence>
<comment type="subcellular location">
    <subcellularLocation>
        <location evidence="1">Nucleus</location>
    </subcellularLocation>
</comment>
<dbReference type="Proteomes" id="UP000677054">
    <property type="component" value="Unassembled WGS sequence"/>
</dbReference>
<evidence type="ECO:0000256" key="4">
    <source>
        <dbReference type="ARBA" id="ARBA00022737"/>
    </source>
</evidence>
<organism evidence="16">
    <name type="scientific">Darwinula stevensoni</name>
    <dbReference type="NCBI Taxonomy" id="69355"/>
    <lineage>
        <taxon>Eukaryota</taxon>
        <taxon>Metazoa</taxon>
        <taxon>Ecdysozoa</taxon>
        <taxon>Arthropoda</taxon>
        <taxon>Crustacea</taxon>
        <taxon>Oligostraca</taxon>
        <taxon>Ostracoda</taxon>
        <taxon>Podocopa</taxon>
        <taxon>Podocopida</taxon>
        <taxon>Darwinulocopina</taxon>
        <taxon>Darwinuloidea</taxon>
        <taxon>Darwinulidae</taxon>
        <taxon>Darwinula</taxon>
    </lineage>
</organism>
<dbReference type="FunFam" id="3.30.160.60:FF:000049">
    <property type="entry name" value="transcriptional repressor CTCF isoform X1"/>
    <property type="match status" value="1"/>
</dbReference>
<dbReference type="GO" id="GO:0000981">
    <property type="term" value="F:DNA-binding transcription factor activity, RNA polymerase II-specific"/>
    <property type="evidence" value="ECO:0007669"/>
    <property type="project" value="TreeGrafter"/>
</dbReference>
<evidence type="ECO:0000256" key="6">
    <source>
        <dbReference type="ARBA" id="ARBA00022833"/>
    </source>
</evidence>
<feature type="compositionally biased region" description="Low complexity" evidence="14">
    <location>
        <begin position="796"/>
        <end position="820"/>
    </location>
</feature>
<feature type="domain" description="C2H2-type" evidence="15">
    <location>
        <begin position="520"/>
        <end position="547"/>
    </location>
</feature>
<keyword evidence="8" id="KW-0238">DNA-binding</keyword>
<dbReference type="FunFam" id="3.30.160.60:FF:000373">
    <property type="entry name" value="Putative transcriptional repressor ctcf"/>
    <property type="match status" value="1"/>
</dbReference>
<dbReference type="FunFam" id="3.30.160.60:FF:000222">
    <property type="entry name" value="Putative transcriptional repressor ctcf"/>
    <property type="match status" value="1"/>
</dbReference>
<evidence type="ECO:0000256" key="3">
    <source>
        <dbReference type="ARBA" id="ARBA00022723"/>
    </source>
</evidence>
<feature type="domain" description="C2H2-type" evidence="15">
    <location>
        <begin position="635"/>
        <end position="663"/>
    </location>
</feature>
<evidence type="ECO:0000256" key="11">
    <source>
        <dbReference type="ARBA" id="ARBA00061457"/>
    </source>
</evidence>
<name>A0A7R8XES3_9CRUS</name>
<keyword evidence="5 13" id="KW-0863">Zinc-finger</keyword>
<feature type="domain" description="C2H2-type" evidence="15">
    <location>
        <begin position="550"/>
        <end position="578"/>
    </location>
</feature>
<evidence type="ECO:0000256" key="9">
    <source>
        <dbReference type="ARBA" id="ARBA00023163"/>
    </source>
</evidence>
<sequence length="877" mass="98031">MTSLSMPIGISIPSPSGGRERRREGGKGGNEEGNEGGLPGLRPVGHNRNKDTREGDPVKERSGGAVRLARLESTNLPSLEFTPTVRHLVCVLAATLIRGISLFFASVERLRRQLKCFQISRDKVSAVEKQISDAFNNKNILPLMEEVQDSSESIADIQNYLNDFGKDIQPKKKQRGEMQDVKIRAVSQDSASGQETTTYIVDQNGQYIALPSGQCLCLHVAGVAFHVVLPLVDEGQGSDDEEGKTAEIVIGDPLPSTSFVTVQPSTSSENLDVQAETSEGSGNQDNQVLLGTGNDNYQTVTLVASEGNPNELSYVLIVQQPEEGESEGMEGNQDMTVYDFNEGEEMPEEGDGATSEVEDDKSKVFKLIPKKSQTVTQAHMCNYCNYVSPKRYLLSRHMKSHSEERPHKCSVCERGFKTLASLQNHVNTHTGIKPHPCKYCEASFTTSGELVRHIRYRHTMEKPHKCPTCDYSSVELSKLKRHIRAHTGERPYQCPHCTYASPDTFKLKRHLRIHTGEKPYECDVCHARFTQSNSLKAHRLIHTAGDKPVFQCELCPATCGRKTDLRIHVQKLHTSDRPLKCKRCGKSFPDRYSFKLHTKTHEGEKCFKCELCPYASVSQRHLESHMLVHTDQKPFHCDRCGQNFRQKQLLKRHMNLYHNPQYIPPAPKEKSHQCPECKRMFRHKGNLIRHMSLHDPESSAQEKALALRMGRQKRIMESSGMQLSGEGLVSVQGGDGQQYVVLEVIQVQDSEGNDQTLAVVADKPLASGQSQRSDTPMDQEEEDEDEDNEHEDLMSGEDSLGDSLISGDVSSLSDSMSEGMGKQERHLSSAAVESNLALRREDQDTKKDMENCFGFDEEEEDEDEDEDEDALGAGEDL</sequence>
<keyword evidence="7" id="KW-0805">Transcription regulation</keyword>
<keyword evidence="3" id="KW-0479">Metal-binding</keyword>
<dbReference type="PANTHER" id="PTHR24408:SF34">
    <property type="entry name" value="ZINC FINGER PROTEIN 672-RELATED"/>
    <property type="match status" value="1"/>
</dbReference>
<evidence type="ECO:0000256" key="14">
    <source>
        <dbReference type="SAM" id="MobiDB-lite"/>
    </source>
</evidence>
<evidence type="ECO:0000256" key="10">
    <source>
        <dbReference type="ARBA" id="ARBA00023242"/>
    </source>
</evidence>
<keyword evidence="17" id="KW-1185">Reference proteome</keyword>
<keyword evidence="2" id="KW-0678">Repressor</keyword>
<feature type="domain" description="C2H2-type" evidence="15">
    <location>
        <begin position="579"/>
        <end position="606"/>
    </location>
</feature>
<dbReference type="Gene3D" id="3.30.160.60">
    <property type="entry name" value="Classic Zinc Finger"/>
    <property type="match status" value="8"/>
</dbReference>
<feature type="domain" description="C2H2-type" evidence="15">
    <location>
        <begin position="379"/>
        <end position="406"/>
    </location>
</feature>